<dbReference type="OrthoDB" id="938855at2"/>
<dbReference type="STRING" id="279360.MB14_09940"/>
<sequence>MLITKEEFLSVKQEINKSKVHKKNYLAETGTLQYLKYRLIRPFLKAEYSKFRKNNPELPWVNKDAIKVFHKLLKKNMNGIEYGSGISSIFFSKQLNSLNTIEHNKEWHNHVEQIIIEHNIKNIKLNLIPADEPFEDPKLSSYEQFKMSKEDYPVPDLTFKLYSDFIKKFEDESLDFVLIDGRARVTSALNSIPKIKKGGILVLDNSERNRYQDIHSTLKNWPSIFTTSGLSDTTFWLKTE</sequence>
<dbReference type="EMBL" id="LQZQ01000050">
    <property type="protein sequence ID" value="KYG71630.1"/>
    <property type="molecule type" value="Genomic_DNA"/>
</dbReference>
<protein>
    <recommendedName>
        <fullName evidence="3">Methyltransferase</fullName>
    </recommendedName>
</protein>
<comment type="caution">
    <text evidence="1">The sequence shown here is derived from an EMBL/GenBank/DDBJ whole genome shotgun (WGS) entry which is preliminary data.</text>
</comment>
<reference evidence="1" key="1">
    <citation type="submission" date="2016-01" db="EMBL/GenBank/DDBJ databases">
        <title>Genome sequencing of Roseivirga ehrenbergii KMM 6017.</title>
        <authorList>
            <person name="Selvaratnam C."/>
            <person name="Thevarajoo S."/>
            <person name="Goh K.M."/>
            <person name="Ee R."/>
            <person name="Chan K.-G."/>
            <person name="Chong C.S."/>
        </authorList>
    </citation>
    <scope>NUCLEOTIDE SEQUENCE [LARGE SCALE GENOMIC DNA]</scope>
    <source>
        <strain evidence="1">KMM 6017</strain>
    </source>
</reference>
<dbReference type="InterPro" id="IPR029063">
    <property type="entry name" value="SAM-dependent_MTases_sf"/>
</dbReference>
<evidence type="ECO:0000313" key="2">
    <source>
        <dbReference type="Proteomes" id="UP000075583"/>
    </source>
</evidence>
<evidence type="ECO:0008006" key="3">
    <source>
        <dbReference type="Google" id="ProtNLM"/>
    </source>
</evidence>
<evidence type="ECO:0000313" key="1">
    <source>
        <dbReference type="EMBL" id="KYG71630.1"/>
    </source>
</evidence>
<keyword evidence="2" id="KW-1185">Reference proteome</keyword>
<dbReference type="RefSeq" id="WP_062593556.1">
    <property type="nucleotide sequence ID" value="NZ_LQZQ01000050.1"/>
</dbReference>
<dbReference type="Proteomes" id="UP000075583">
    <property type="component" value="Unassembled WGS sequence"/>
</dbReference>
<dbReference type="Gene3D" id="3.40.50.150">
    <property type="entry name" value="Vaccinia Virus protein VP39"/>
    <property type="match status" value="1"/>
</dbReference>
<dbReference type="SUPFAM" id="SSF53335">
    <property type="entry name" value="S-adenosyl-L-methionine-dependent methyltransferases"/>
    <property type="match status" value="1"/>
</dbReference>
<name>A0A150WYS1_ROSEK</name>
<proteinExistence type="predicted"/>
<organism evidence="1 2">
    <name type="scientific">Roseivirga ehrenbergii (strain DSM 102268 / JCM 13514 / KCTC 12282 / NCIMB 14502 / KMM 6017)</name>
    <dbReference type="NCBI Taxonomy" id="279360"/>
    <lineage>
        <taxon>Bacteria</taxon>
        <taxon>Pseudomonadati</taxon>
        <taxon>Bacteroidota</taxon>
        <taxon>Cytophagia</taxon>
        <taxon>Cytophagales</taxon>
        <taxon>Roseivirgaceae</taxon>
        <taxon>Roseivirga</taxon>
    </lineage>
</organism>
<dbReference type="AlphaFoldDB" id="A0A150WYS1"/>
<gene>
    <name evidence="1" type="ORF">MB14_09940</name>
</gene>
<accession>A0A150WYS1</accession>